<keyword evidence="1" id="KW-0175">Coiled coil</keyword>
<evidence type="ECO:0000259" key="2">
    <source>
        <dbReference type="Pfam" id="PF07292"/>
    </source>
</evidence>
<dbReference type="InterPro" id="IPR009909">
    <property type="entry name" value="Nmi/IFP35_dom"/>
</dbReference>
<dbReference type="AlphaFoldDB" id="A0A673AKL9"/>
<dbReference type="Pfam" id="PF07292">
    <property type="entry name" value="NID"/>
    <property type="match status" value="2"/>
</dbReference>
<protein>
    <recommendedName>
        <fullName evidence="2">NID domain-containing protein</fullName>
    </recommendedName>
</protein>
<dbReference type="Gene3D" id="3.30.70.330">
    <property type="match status" value="1"/>
</dbReference>
<feature type="domain" description="NID" evidence="2">
    <location>
        <begin position="270"/>
        <end position="359"/>
    </location>
</feature>
<organism evidence="3 4">
    <name type="scientific">Sphaeramia orbicularis</name>
    <name type="common">orbiculate cardinalfish</name>
    <dbReference type="NCBI Taxonomy" id="375764"/>
    <lineage>
        <taxon>Eukaryota</taxon>
        <taxon>Metazoa</taxon>
        <taxon>Chordata</taxon>
        <taxon>Craniata</taxon>
        <taxon>Vertebrata</taxon>
        <taxon>Euteleostomi</taxon>
        <taxon>Actinopterygii</taxon>
        <taxon>Neopterygii</taxon>
        <taxon>Teleostei</taxon>
        <taxon>Neoteleostei</taxon>
        <taxon>Acanthomorphata</taxon>
        <taxon>Gobiaria</taxon>
        <taxon>Kurtiformes</taxon>
        <taxon>Apogonoidei</taxon>
        <taxon>Apogonidae</taxon>
        <taxon>Apogoninae</taxon>
        <taxon>Sphaeramia</taxon>
    </lineage>
</organism>
<feature type="coiled-coil region" evidence="1">
    <location>
        <begin position="22"/>
        <end position="123"/>
    </location>
</feature>
<feature type="domain" description="NID" evidence="2">
    <location>
        <begin position="171"/>
        <end position="259"/>
    </location>
</feature>
<dbReference type="RefSeq" id="XP_029980501.1">
    <property type="nucleotide sequence ID" value="XM_030124641.1"/>
</dbReference>
<reference evidence="3" key="2">
    <citation type="submission" date="2025-08" db="UniProtKB">
        <authorList>
            <consortium name="Ensembl"/>
        </authorList>
    </citation>
    <scope>IDENTIFICATION</scope>
</reference>
<dbReference type="GeneID" id="115412251"/>
<evidence type="ECO:0000313" key="3">
    <source>
        <dbReference type="Ensembl" id="ENSSORP00005029906.1"/>
    </source>
</evidence>
<dbReference type="GO" id="GO:0005737">
    <property type="term" value="C:cytoplasm"/>
    <property type="evidence" value="ECO:0007669"/>
    <property type="project" value="TreeGrafter"/>
</dbReference>
<sequence>MSYFSNDTTVQPVSVLEDPTQIAESKKELEAWKVKVEKADDVKTRLVMEKLEEEEAKRKAKEQMMTYANKRQECEKKFNENLKEMQSEVCQLGKRKQDLMDKLKRCQAELEAKRSESMKLRQKFKINAQIPDTEVKFTQQNKENGDDDTSAIRGVFTISQRPSVLLRGGQALITFEEEKVVSQILKIPKCSVSCENITLDVKPKRIAMDPVVKFEVHLDISKKDLKVANVPPLMPEERIKDRLEISFSRPSRGGGEVESVDYHKATGTGLITFLHPGVAEGLALKGRYEVDLDTAVTVQVTPLYKYQLRKFQTFCGTPKRTLLLDDIEDIDDIDDDEEIQDHVEIHFQKPNNYGGEIESIKYISGGKVLQAFFSEDTV</sequence>
<dbReference type="InParanoid" id="A0A673AKL9"/>
<evidence type="ECO:0000313" key="4">
    <source>
        <dbReference type="Proteomes" id="UP000472271"/>
    </source>
</evidence>
<name>A0A673AKL9_9TELE</name>
<reference evidence="3" key="1">
    <citation type="submission" date="2019-06" db="EMBL/GenBank/DDBJ databases">
        <authorList>
            <consortium name="Wellcome Sanger Institute Data Sharing"/>
        </authorList>
    </citation>
    <scope>NUCLEOTIDE SEQUENCE [LARGE SCALE GENOMIC DNA]</scope>
</reference>
<evidence type="ECO:0000256" key="1">
    <source>
        <dbReference type="SAM" id="Coils"/>
    </source>
</evidence>
<dbReference type="InterPro" id="IPR012677">
    <property type="entry name" value="Nucleotide-bd_a/b_plait_sf"/>
</dbReference>
<reference evidence="3" key="3">
    <citation type="submission" date="2025-09" db="UniProtKB">
        <authorList>
            <consortium name="Ensembl"/>
        </authorList>
    </citation>
    <scope>IDENTIFICATION</scope>
</reference>
<proteinExistence type="predicted"/>
<keyword evidence="4" id="KW-1185">Reference proteome</keyword>
<dbReference type="Ensembl" id="ENSSORT00005030744.1">
    <property type="protein sequence ID" value="ENSSORP00005029906.1"/>
    <property type="gene ID" value="ENSSORG00005014285.1"/>
</dbReference>
<gene>
    <name evidence="3" type="primary">nmi</name>
</gene>
<accession>A0A673AKL9</accession>
<dbReference type="PANTHER" id="PTHR15225">
    <property type="entry name" value="INTERFERON-INDUCED PROTEIN 35/NMI N-MYC/STAT INTERACTING PROTEIN"/>
    <property type="match status" value="1"/>
</dbReference>
<dbReference type="Proteomes" id="UP000472271">
    <property type="component" value="Chromosome 21"/>
</dbReference>
<dbReference type="OrthoDB" id="9903237at2759"/>
<dbReference type="PANTHER" id="PTHR15225:SF4">
    <property type="entry name" value="N-MYC-INTERACTOR"/>
    <property type="match status" value="1"/>
</dbReference>
<dbReference type="CTD" id="9111"/>